<name>A0A9P8V9H2_9PEZI</name>
<reference evidence="2" key="1">
    <citation type="journal article" date="2021" name="Nat. Commun.">
        <title>Genetic determinants of endophytism in the Arabidopsis root mycobiome.</title>
        <authorList>
            <person name="Mesny F."/>
            <person name="Miyauchi S."/>
            <person name="Thiergart T."/>
            <person name="Pickel B."/>
            <person name="Atanasova L."/>
            <person name="Karlsson M."/>
            <person name="Huettel B."/>
            <person name="Barry K.W."/>
            <person name="Haridas S."/>
            <person name="Chen C."/>
            <person name="Bauer D."/>
            <person name="Andreopoulos W."/>
            <person name="Pangilinan J."/>
            <person name="LaButti K."/>
            <person name="Riley R."/>
            <person name="Lipzen A."/>
            <person name="Clum A."/>
            <person name="Drula E."/>
            <person name="Henrissat B."/>
            <person name="Kohler A."/>
            <person name="Grigoriev I.V."/>
            <person name="Martin F.M."/>
            <person name="Hacquard S."/>
        </authorList>
    </citation>
    <scope>NUCLEOTIDE SEQUENCE</scope>
    <source>
        <strain evidence="2">MPI-SDFR-AT-0117</strain>
    </source>
</reference>
<proteinExistence type="predicted"/>
<protein>
    <submittedName>
        <fullName evidence="2">Uncharacterized protein</fullName>
    </submittedName>
</protein>
<keyword evidence="3" id="KW-1185">Reference proteome</keyword>
<evidence type="ECO:0000313" key="2">
    <source>
        <dbReference type="EMBL" id="KAH6686744.1"/>
    </source>
</evidence>
<feature type="region of interest" description="Disordered" evidence="1">
    <location>
        <begin position="113"/>
        <end position="146"/>
    </location>
</feature>
<sequence length="151" mass="16273">MSVPVRRLSTCRRHKTPFTPRSQHEVTLATRLRFCGSVFPSASCPKSSSCGRQEDGKGPVALCVDAAFAFASTGISSLPSLVFFVYQPYPASRLCAAWRASRIDRRSSCIHPSPPSTLLASRSPSPPLPSPKHAGYPPSNPPLGGFSVCKW</sequence>
<accession>A0A9P8V9H2</accession>
<organism evidence="2 3">
    <name type="scientific">Plectosphaerella plurivora</name>
    <dbReference type="NCBI Taxonomy" id="936078"/>
    <lineage>
        <taxon>Eukaryota</taxon>
        <taxon>Fungi</taxon>
        <taxon>Dikarya</taxon>
        <taxon>Ascomycota</taxon>
        <taxon>Pezizomycotina</taxon>
        <taxon>Sordariomycetes</taxon>
        <taxon>Hypocreomycetidae</taxon>
        <taxon>Glomerellales</taxon>
        <taxon>Plectosphaerellaceae</taxon>
        <taxon>Plectosphaerella</taxon>
    </lineage>
</organism>
<dbReference type="Proteomes" id="UP000770015">
    <property type="component" value="Unassembled WGS sequence"/>
</dbReference>
<evidence type="ECO:0000313" key="3">
    <source>
        <dbReference type="Proteomes" id="UP000770015"/>
    </source>
</evidence>
<comment type="caution">
    <text evidence="2">The sequence shown here is derived from an EMBL/GenBank/DDBJ whole genome shotgun (WGS) entry which is preliminary data.</text>
</comment>
<dbReference type="AlphaFoldDB" id="A0A9P8V9H2"/>
<gene>
    <name evidence="2" type="ORF">F5X68DRAFT_12019</name>
</gene>
<dbReference type="EMBL" id="JAGSXJ010000012">
    <property type="protein sequence ID" value="KAH6686744.1"/>
    <property type="molecule type" value="Genomic_DNA"/>
</dbReference>
<evidence type="ECO:0000256" key="1">
    <source>
        <dbReference type="SAM" id="MobiDB-lite"/>
    </source>
</evidence>